<dbReference type="Proteomes" id="UP000185062">
    <property type="component" value="Unassembled WGS sequence"/>
</dbReference>
<feature type="compositionally biased region" description="Acidic residues" evidence="1">
    <location>
        <begin position="78"/>
        <end position="87"/>
    </location>
</feature>
<dbReference type="EMBL" id="FSRO01000001">
    <property type="protein sequence ID" value="SIO43006.1"/>
    <property type="molecule type" value="Genomic_DNA"/>
</dbReference>
<proteinExistence type="predicted"/>
<protein>
    <submittedName>
        <fullName evidence="3">Glycosyltransferase, GT2 family</fullName>
    </submittedName>
</protein>
<reference evidence="3 4" key="1">
    <citation type="submission" date="2016-12" db="EMBL/GenBank/DDBJ databases">
        <authorList>
            <person name="Song W.-J."/>
            <person name="Kurnit D.M."/>
        </authorList>
    </citation>
    <scope>NUCLEOTIDE SEQUENCE [LARGE SCALE GENOMIC DNA]</scope>
    <source>
        <strain evidence="3 4">ATCC 49181</strain>
    </source>
</reference>
<gene>
    <name evidence="3" type="ORF">SAMN02743940_2568</name>
</gene>
<dbReference type="PANTHER" id="PTHR43179">
    <property type="entry name" value="RHAMNOSYLTRANSFERASE WBBL"/>
    <property type="match status" value="1"/>
</dbReference>
<organism evidence="3 4">
    <name type="scientific">Nitrosomonas cryotolerans ATCC 49181</name>
    <dbReference type="NCBI Taxonomy" id="1131553"/>
    <lineage>
        <taxon>Bacteria</taxon>
        <taxon>Pseudomonadati</taxon>
        <taxon>Pseudomonadota</taxon>
        <taxon>Betaproteobacteria</taxon>
        <taxon>Nitrosomonadales</taxon>
        <taxon>Nitrosomonadaceae</taxon>
        <taxon>Nitrosomonas</taxon>
    </lineage>
</organism>
<feature type="domain" description="Glycosyltransferase 2-like" evidence="2">
    <location>
        <begin position="571"/>
        <end position="693"/>
    </location>
</feature>
<sequence>MYSHPAQEQSFTTLEALRTYHQMSFIRSAYRSIVGREVDPADLADLLSQLHQQLSPAGLLTELRCVAGSLADFVEQETSMDESEAFDEQTGKHPTLEPVSSLRPDESNDHSWHSEGNDPWFLWPDICQKLRPGWYMIELCLHSQHTHNNIAKLYFDYGDGYHEAFSVMLPFHHGQLARRLYYLQFSPRQVRFDPLERTGQFSVIHLDLVPISPTLAHKHMLSHIQQHHVQYKDYVITRIWRVLAEKAKVIEVTTDALLYQDYNQFLDHEANKNYAVVSYTDWIAKYETPECSDLAAVLTAQQSFKYRPTISIVMPVYNTTASFLRQAIESVLAQSYPDWELCIADDASPQPHIRILLEAYSQQDSRIKVIFRAENGHIAAASNSALTLATGEYVALLDHDDELAPHALHFMAQAINQHPAAQILYSDEDKIDEQGNRQEPHFKPGWNPDLFFSQNYVSHLSVYRHPLLQRIDGFRVGVEGSQDQDLLLRCLLHVKPNEIIHIPKVLYHWRIAEGSTALHATEKNYTATAGIKALRHFFDMQSRNDIQIEAGIASNTYRVRYPLPQPEPLISLLIPTRDKLELLEPCVRSILDKTTYQNYQIIILDNESIEPATLDFFQSIQNSDARVSILAYHQPFNYSAINNYGAQQAKGELIGLINNDVEVINPEWLSEMASHALRPEIGCVGAKLYYDDETIQHAGVITGLGGVAGHSHKYFPRAAAGYFNRLRVVQNLSAVTAACLIVRKIVYEQVGGLEETHLRVAFNDVDFCLKVREAGYRNLWTPYAELYHFESKSRGEEDTPEKVARFNKEIEYIKTRWGAMLLADPCYSPNLTLAREDFSIGD</sequence>
<dbReference type="CDD" id="cd04186">
    <property type="entry name" value="GT_2_like_c"/>
    <property type="match status" value="1"/>
</dbReference>
<dbReference type="CDD" id="cd04184">
    <property type="entry name" value="GT2_RfbC_Mx_like"/>
    <property type="match status" value="1"/>
</dbReference>
<feature type="region of interest" description="Disordered" evidence="1">
    <location>
        <begin position="78"/>
        <end position="113"/>
    </location>
</feature>
<feature type="compositionally biased region" description="Basic and acidic residues" evidence="1">
    <location>
        <begin position="103"/>
        <end position="113"/>
    </location>
</feature>
<dbReference type="GO" id="GO:0016757">
    <property type="term" value="F:glycosyltransferase activity"/>
    <property type="evidence" value="ECO:0007669"/>
    <property type="project" value="UniProtKB-KW"/>
</dbReference>
<dbReference type="eggNOG" id="COG1216">
    <property type="taxonomic scope" value="Bacteria"/>
</dbReference>
<dbReference type="InterPro" id="IPR029044">
    <property type="entry name" value="Nucleotide-diphossugar_trans"/>
</dbReference>
<dbReference type="AlphaFoldDB" id="A0A1N6JG13"/>
<name>A0A1N6JG13_9PROT</name>
<keyword evidence="4" id="KW-1185">Reference proteome</keyword>
<dbReference type="SUPFAM" id="SSF53448">
    <property type="entry name" value="Nucleotide-diphospho-sugar transferases"/>
    <property type="match status" value="2"/>
</dbReference>
<dbReference type="Gene3D" id="3.90.550.10">
    <property type="entry name" value="Spore Coat Polysaccharide Biosynthesis Protein SpsA, Chain A"/>
    <property type="match status" value="2"/>
</dbReference>
<dbReference type="Pfam" id="PF00535">
    <property type="entry name" value="Glycos_transf_2"/>
    <property type="match status" value="2"/>
</dbReference>
<dbReference type="PANTHER" id="PTHR43179:SF7">
    <property type="entry name" value="RHAMNOSYLTRANSFERASE WBBL"/>
    <property type="match status" value="1"/>
</dbReference>
<dbReference type="eggNOG" id="COG0463">
    <property type="taxonomic scope" value="Bacteria"/>
</dbReference>
<dbReference type="InterPro" id="IPR001173">
    <property type="entry name" value="Glyco_trans_2-like"/>
</dbReference>
<evidence type="ECO:0000256" key="1">
    <source>
        <dbReference type="SAM" id="MobiDB-lite"/>
    </source>
</evidence>
<evidence type="ECO:0000313" key="3">
    <source>
        <dbReference type="EMBL" id="SIO43006.1"/>
    </source>
</evidence>
<evidence type="ECO:0000259" key="2">
    <source>
        <dbReference type="Pfam" id="PF00535"/>
    </source>
</evidence>
<dbReference type="STRING" id="44575.SAMN05216419_101218"/>
<evidence type="ECO:0000313" key="4">
    <source>
        <dbReference type="Proteomes" id="UP000185062"/>
    </source>
</evidence>
<accession>A0A1N6JG13</accession>
<dbReference type="RefSeq" id="WP_218146741.1">
    <property type="nucleotide sequence ID" value="NZ_FSRO01000001.1"/>
</dbReference>
<keyword evidence="3" id="KW-0808">Transferase</keyword>
<feature type="domain" description="Glycosyltransferase 2-like" evidence="2">
    <location>
        <begin position="311"/>
        <end position="452"/>
    </location>
</feature>